<dbReference type="AlphaFoldDB" id="A0A167A897"/>
<evidence type="ECO:0000313" key="3">
    <source>
        <dbReference type="Proteomes" id="UP000243498"/>
    </source>
</evidence>
<dbReference type="Proteomes" id="UP000243498">
    <property type="component" value="Unassembled WGS sequence"/>
</dbReference>
<keyword evidence="3" id="KW-1185">Reference proteome</keyword>
<dbReference type="OMA" id="PYCIWIP"/>
<accession>A0A167A897</accession>
<organism evidence="2 3">
    <name type="scientific">Metarhizium rileyi (strain RCEF 4871)</name>
    <name type="common">Nomuraea rileyi</name>
    <dbReference type="NCBI Taxonomy" id="1649241"/>
    <lineage>
        <taxon>Eukaryota</taxon>
        <taxon>Fungi</taxon>
        <taxon>Dikarya</taxon>
        <taxon>Ascomycota</taxon>
        <taxon>Pezizomycotina</taxon>
        <taxon>Sordariomycetes</taxon>
        <taxon>Hypocreomycetidae</taxon>
        <taxon>Hypocreales</taxon>
        <taxon>Clavicipitaceae</taxon>
        <taxon>Metarhizium</taxon>
    </lineage>
</organism>
<dbReference type="EMBL" id="AZHC01000025">
    <property type="protein sequence ID" value="OAA38649.1"/>
    <property type="molecule type" value="Genomic_DNA"/>
</dbReference>
<name>A0A167A897_METRR</name>
<proteinExistence type="predicted"/>
<sequence length="611" mass="69914">MAVSLSQRLRSRKFIGQEAVDAIHGRKLPFHLGRPLVRYCIVRGIRHHLDFAQGEASALKELLPIFTKAINARLIMSNQVPDMQTREEMPYCIWHPDIPSEDTLRKLAQRYPDFQYQVGRTCAIAGYTDLYNSLRILPEAAIAEEARESGNLQIYGSIIKEVVKWKVFDDYTGTILVPTPSHLNADTVVYKELHAFRQGFKTPVGRIEGEEGDPESDDEPDSDDDNWLFSDHFTEGPYGYNPLHHNVTGDMGLDAPDTWQQMLKFRKSIPPTPSRPVSQAVLDLLCSPLPADLPSCDKNILIVMAAYRGDLDRYCRLRRPYMVGNELEAIIRGICEYTSLKSLVCSSLKKDTRPDHNSQFAKWWSTQPPPPEMACDPISAAICARFIMNDDISFALRQANDELPQGWSIAPPQMIFYPDIACPDTYEALARAIPTMRMPVARAAIYADYKSVFDIVMTELNQDSTSIRLDYTLYVQSLASPNPYYRETLERLAKEQGTSDTLKTRSPDSKPWEQMSLTQARTRDRSNLLYDEIYAWREIISTADGQYHHHAIYDGIQCDTIQLERYLSLPVEWRPTERDVDESTRERRLDYKDWPPRSAELLKTKRGSVES</sequence>
<comment type="caution">
    <text evidence="2">The sequence shown here is derived from an EMBL/GenBank/DDBJ whole genome shotgun (WGS) entry which is preliminary data.</text>
</comment>
<evidence type="ECO:0000256" key="1">
    <source>
        <dbReference type="SAM" id="MobiDB-lite"/>
    </source>
</evidence>
<reference evidence="2 3" key="1">
    <citation type="journal article" date="2016" name="Genome Biol. Evol.">
        <title>Divergent and convergent evolution of fungal pathogenicity.</title>
        <authorList>
            <person name="Shang Y."/>
            <person name="Xiao G."/>
            <person name="Zheng P."/>
            <person name="Cen K."/>
            <person name="Zhan S."/>
            <person name="Wang C."/>
        </authorList>
    </citation>
    <scope>NUCLEOTIDE SEQUENCE [LARGE SCALE GENOMIC DNA]</scope>
    <source>
        <strain evidence="2 3">RCEF 4871</strain>
    </source>
</reference>
<dbReference type="STRING" id="1081105.A0A167A897"/>
<dbReference type="OrthoDB" id="4928116at2759"/>
<feature type="compositionally biased region" description="Basic and acidic residues" evidence="1">
    <location>
        <begin position="502"/>
        <end position="511"/>
    </location>
</feature>
<feature type="region of interest" description="Disordered" evidence="1">
    <location>
        <begin position="495"/>
        <end position="516"/>
    </location>
</feature>
<feature type="compositionally biased region" description="Acidic residues" evidence="1">
    <location>
        <begin position="210"/>
        <end position="226"/>
    </location>
</feature>
<protein>
    <submittedName>
        <fullName evidence="2">Uncharacterized protein</fullName>
    </submittedName>
</protein>
<evidence type="ECO:0000313" key="2">
    <source>
        <dbReference type="EMBL" id="OAA38649.1"/>
    </source>
</evidence>
<gene>
    <name evidence="2" type="ORF">NOR_06677</name>
</gene>
<feature type="region of interest" description="Disordered" evidence="1">
    <location>
        <begin position="204"/>
        <end position="228"/>
    </location>
</feature>